<dbReference type="InterPro" id="IPR041577">
    <property type="entry name" value="RT_RNaseH_2"/>
</dbReference>
<evidence type="ECO:0000259" key="3">
    <source>
        <dbReference type="Pfam" id="PF03732"/>
    </source>
</evidence>
<evidence type="ECO:0000313" key="5">
    <source>
        <dbReference type="EMBL" id="KAG7530747.1"/>
    </source>
</evidence>
<feature type="region of interest" description="Disordered" evidence="1">
    <location>
        <begin position="1724"/>
        <end position="1777"/>
    </location>
</feature>
<name>A0A8T1XCF2_ARASU</name>
<keyword evidence="6" id="KW-1185">Reference proteome</keyword>
<accession>A0A8T1XCF2</accession>
<evidence type="ECO:0000313" key="6">
    <source>
        <dbReference type="Proteomes" id="UP000694251"/>
    </source>
</evidence>
<comment type="caution">
    <text evidence="5">The sequence shown here is derived from an EMBL/GenBank/DDBJ whole genome shotgun (WGS) entry which is preliminary data.</text>
</comment>
<feature type="compositionally biased region" description="Basic and acidic residues" evidence="1">
    <location>
        <begin position="1799"/>
        <end position="1814"/>
    </location>
</feature>
<dbReference type="InterPro" id="IPR005162">
    <property type="entry name" value="Retrotrans_gag_dom"/>
</dbReference>
<keyword evidence="5" id="KW-0378">Hydrolase</keyword>
<evidence type="ECO:0000259" key="2">
    <source>
        <dbReference type="Pfam" id="PF03372"/>
    </source>
</evidence>
<reference evidence="5 6" key="1">
    <citation type="submission" date="2020-12" db="EMBL/GenBank/DDBJ databases">
        <title>Concerted genomic and epigenomic changes stabilize Arabidopsis allopolyploids.</title>
        <authorList>
            <person name="Chen Z."/>
        </authorList>
    </citation>
    <scope>NUCLEOTIDE SEQUENCE [LARGE SCALE GENOMIC DNA]</scope>
    <source>
        <strain evidence="5">As9502</strain>
        <tissue evidence="5">Leaf</tissue>
    </source>
</reference>
<dbReference type="Pfam" id="PF17919">
    <property type="entry name" value="RT_RNaseH_2"/>
    <property type="match status" value="1"/>
</dbReference>
<feature type="compositionally biased region" description="Polar residues" evidence="1">
    <location>
        <begin position="219"/>
        <end position="244"/>
    </location>
</feature>
<feature type="domain" description="Retrotransposon gag" evidence="3">
    <location>
        <begin position="926"/>
        <end position="1019"/>
    </location>
</feature>
<dbReference type="Pfam" id="PF03372">
    <property type="entry name" value="Exo_endo_phos"/>
    <property type="match status" value="1"/>
</dbReference>
<dbReference type="EMBL" id="JAEFBJ010000078">
    <property type="protein sequence ID" value="KAG7530747.1"/>
    <property type="molecule type" value="Genomic_DNA"/>
</dbReference>
<feature type="region of interest" description="Disordered" evidence="1">
    <location>
        <begin position="1482"/>
        <end position="1535"/>
    </location>
</feature>
<protein>
    <submittedName>
        <fullName evidence="5">Endonuclease/exonuclease/phosphatase superfamily</fullName>
    </submittedName>
</protein>
<evidence type="ECO:0000259" key="4">
    <source>
        <dbReference type="Pfam" id="PF17919"/>
    </source>
</evidence>
<proteinExistence type="predicted"/>
<gene>
    <name evidence="5" type="ORF">ISN44_Un78g000060</name>
</gene>
<sequence length="1836" mass="205474">MVKKLEFLKSYKSLLVPPQGHGGGGLALFWKSDLEMLISSTCDNFIDITITFQGSSFLATFVYGEPDQTKRSSLWNTLLALGESRDEPWFFIGYFNKILDNTEKAGGPERAETSFVEFRSLLSECGLFDLKHSGNFLSWRGVRHFHLVHCTLDRALANTTCFDLFSRGRSEYMKFEGTDHRPVLSDNSFLRSINPKALSCRCSTEVLSEYGGNRKSSRNNKTLDQHSSFQSTGCGRVTGQSSMKSSDRDGGTWLGGRAIDRVDDDGDTRPVVRVIDRVNDDGGSRPLISRVNDDGDTRPVGRVIGRVNDDGGKVVAEYFRNSRMTVLELVVEYVDLISSDKGCFLPGNQGGFVDIHPDKALGYNGFSASFFQSNWDFVGDALVKEIQGYFSTSVLQASINKTFIRLIPKVQGPRRVLDYRPIALYNVVYEVFSKVLTRRLKTVLSPLICENQSTFVAGRAILDNLLITHEMLHYLKAVLDRKDFHPTWVHKEFTKAITRSSTLSNQEGSSSANHSTKHFIKAAMEEAADNHSTLLLDPLLDQGQPILQDLLIVLIPLSVARRLGFSKYKSCSIQLILADRLVRIPHGVLEDLPVKVGSIEIPTLFIILEMDEEPKDPLILRRRLLATAGAIIDVKKGKIDLNLEKEMKMTFDINKAMKKPIINGQVVWIKELDRLVDVLLEELTEKDYLASALTKAPKVDRKPLPKGPRYAFLGPNDTYPVIINNGLSDEQVHQLLNELRKYRKAIGQTRSTQQKELINLSVLDLGKLERTNRKTQRLAMADRVITVDAEGVLRDEDGQAYNEAGHRLDDHGLILHEDVDANLARLNALIAARDVEGLVVDRHHQEQNEEAIGVERHKRGVDRHPHQIRAAIPPATEPLRTRGDFNRPNLFYANRSAIPMDHIERFEKLVLSIKANGVSEDYLLCKLFPYSLVGEAASWLKQLKEGSLKTWRSIKIAFLNNFPDDAKSEELRNKLSTFTQGPAEAFKAAWIRFKEYKRDCPHHGFSEVQLLGTFFRGVDWRYQMALDVANNGNFNTRYPADATALIENLACSNSTKNADFERKKIAGAISSNQMAEVNAKLDSVHNLLTGKKHVHFASEEETIEHEPESEEGVELGFLQLHSKACFPEDLSSYQLPEDLCSKRFSEGILEDVPIKVGNSIIPADFVILDYEKEPKDPLILGRAFLPTAGARTKTISSIASSTDTPPQTARNPTTEPNTTLPSAQLANESCRATVSIDTTTLVDRHPRVSQTADSAYSLQPNTLNYAGHKIFGKGIEVDKAKFDVIIQLQPPKTVKDIRSFLGQAGFYRRFIKDFSKIVQPLTRLLCKETKFNFNEDCLKAFHSIKEALVSAPIVQAPNWDYSFDIMCDASDCAVGAVLGQRIDGKLHIIYYARVLRDRAGQGYNEDGQKIDEQENLIPDFAEGDNQHHLGVAHTKANAELQLLQMDVMECMLEQILKSQVMTNQRIDGLYNDVQDLNARFNREDVNNHSTPSLSVDRHDLDVDQHSYGPDNASAFDGAKSSGLDTEVSTTDDSVDEKWTDVEIDEVHGTSKQPQDEADELVDENRSQAMVSIDTTTCIDRHTTQAEPEFLITAGFRVEFTADTPGITVTSPTTPSLLDPPHKRLRYSSPPPKTPDFINKSLKFPKTISRFSKPRVSRRALVCSFDDCAGSTQFRLLKNPDGKPTDLTISWFPTQSTKAGANLTALPFTSSNGVERVYKGNHSTLYSIKPGGKQQSKPLDKSLNKGSYKGSSRQPLDHFTRSSTRPNTRSRATHSTRLVDRSKRLRILLIPHSTRHLSIRRGEEEATTRPMDHSENGGNGADFAAPSLLDLQDRASI</sequence>
<feature type="domain" description="Reverse transcriptase/retrotransposon-derived protein RNase H-like" evidence="4">
    <location>
        <begin position="1333"/>
        <end position="1393"/>
    </location>
</feature>
<feature type="region of interest" description="Disordered" evidence="1">
    <location>
        <begin position="211"/>
        <end position="259"/>
    </location>
</feature>
<feature type="compositionally biased region" description="Low complexity" evidence="1">
    <location>
        <begin position="1760"/>
        <end position="1769"/>
    </location>
</feature>
<dbReference type="OrthoDB" id="1113042at2759"/>
<organism evidence="5 6">
    <name type="scientific">Arabidopsis suecica</name>
    <name type="common">Swedish thale-cress</name>
    <name type="synonym">Cardaminopsis suecica</name>
    <dbReference type="NCBI Taxonomy" id="45249"/>
    <lineage>
        <taxon>Eukaryota</taxon>
        <taxon>Viridiplantae</taxon>
        <taxon>Streptophyta</taxon>
        <taxon>Embryophyta</taxon>
        <taxon>Tracheophyta</taxon>
        <taxon>Spermatophyta</taxon>
        <taxon>Magnoliopsida</taxon>
        <taxon>eudicotyledons</taxon>
        <taxon>Gunneridae</taxon>
        <taxon>Pentapetalae</taxon>
        <taxon>rosids</taxon>
        <taxon>malvids</taxon>
        <taxon>Brassicales</taxon>
        <taxon>Brassicaceae</taxon>
        <taxon>Camelineae</taxon>
        <taxon>Arabidopsis</taxon>
    </lineage>
</organism>
<keyword evidence="5" id="KW-0255">Endonuclease</keyword>
<dbReference type="PANTHER" id="PTHR33067">
    <property type="entry name" value="RNA-DIRECTED DNA POLYMERASE-RELATED"/>
    <property type="match status" value="1"/>
</dbReference>
<feature type="region of interest" description="Disordered" evidence="1">
    <location>
        <begin position="1795"/>
        <end position="1836"/>
    </location>
</feature>
<dbReference type="FunFam" id="3.30.70.270:FF:000020">
    <property type="entry name" value="Transposon Tf2-6 polyprotein-like Protein"/>
    <property type="match status" value="1"/>
</dbReference>
<evidence type="ECO:0000256" key="1">
    <source>
        <dbReference type="SAM" id="MobiDB-lite"/>
    </source>
</evidence>
<feature type="domain" description="Endonuclease/exonuclease/phosphatase" evidence="2">
    <location>
        <begin position="17"/>
        <end position="164"/>
    </location>
</feature>
<dbReference type="InterPro" id="IPR005135">
    <property type="entry name" value="Endo/exonuclease/phosphatase"/>
</dbReference>
<dbReference type="PANTHER" id="PTHR33067:SF31">
    <property type="entry name" value="RNA-DIRECTED DNA POLYMERASE"/>
    <property type="match status" value="1"/>
</dbReference>
<keyword evidence="5" id="KW-0540">Nuclease</keyword>
<feature type="compositionally biased region" description="Basic and acidic residues" evidence="1">
    <location>
        <begin position="1495"/>
        <end position="1504"/>
    </location>
</feature>
<dbReference type="Proteomes" id="UP000694251">
    <property type="component" value="Unassembled WGS sequence"/>
</dbReference>
<dbReference type="GO" id="GO:0004519">
    <property type="term" value="F:endonuclease activity"/>
    <property type="evidence" value="ECO:0007669"/>
    <property type="project" value="UniProtKB-KW"/>
</dbReference>
<dbReference type="Pfam" id="PF03732">
    <property type="entry name" value="Retrotrans_gag"/>
    <property type="match status" value="1"/>
</dbReference>
<feature type="region of interest" description="Disordered" evidence="1">
    <location>
        <begin position="1198"/>
        <end position="1221"/>
    </location>
</feature>